<dbReference type="InterPro" id="IPR003653">
    <property type="entry name" value="Peptidase_C48_C"/>
</dbReference>
<accession>A0A9P6DVS3</accession>
<name>A0A9P6DVS3_9AGAM</name>
<proteinExistence type="inferred from homology"/>
<evidence type="ECO:0000313" key="6">
    <source>
        <dbReference type="Proteomes" id="UP000886523"/>
    </source>
</evidence>
<dbReference type="SUPFAM" id="SSF54001">
    <property type="entry name" value="Cysteine proteinases"/>
    <property type="match status" value="1"/>
</dbReference>
<evidence type="ECO:0000256" key="3">
    <source>
        <dbReference type="ARBA" id="ARBA00022801"/>
    </source>
</evidence>
<gene>
    <name evidence="5" type="ORF">BS47DRAFT_1393720</name>
</gene>
<evidence type="ECO:0000313" key="5">
    <source>
        <dbReference type="EMBL" id="KAF9512978.1"/>
    </source>
</evidence>
<evidence type="ECO:0000256" key="1">
    <source>
        <dbReference type="ARBA" id="ARBA00005234"/>
    </source>
</evidence>
<keyword evidence="6" id="KW-1185">Reference proteome</keyword>
<keyword evidence="2" id="KW-0645">Protease</keyword>
<dbReference type="InterPro" id="IPR038765">
    <property type="entry name" value="Papain-like_cys_pep_sf"/>
</dbReference>
<feature type="domain" description="Ubiquitin-like protease family profile" evidence="4">
    <location>
        <begin position="2"/>
        <end position="65"/>
    </location>
</feature>
<dbReference type="Pfam" id="PF02902">
    <property type="entry name" value="Peptidase_C48"/>
    <property type="match status" value="1"/>
</dbReference>
<keyword evidence="3" id="KW-0378">Hydrolase</keyword>
<dbReference type="EMBL" id="MU128979">
    <property type="protein sequence ID" value="KAF9512978.1"/>
    <property type="molecule type" value="Genomic_DNA"/>
</dbReference>
<dbReference type="Proteomes" id="UP000886523">
    <property type="component" value="Unassembled WGS sequence"/>
</dbReference>
<protein>
    <recommendedName>
        <fullName evidence="4">Ubiquitin-like protease family profile domain-containing protein</fullName>
    </recommendedName>
</protein>
<reference evidence="5" key="1">
    <citation type="journal article" date="2020" name="Nat. Commun.">
        <title>Large-scale genome sequencing of mycorrhizal fungi provides insights into the early evolution of symbiotic traits.</title>
        <authorList>
            <person name="Miyauchi S."/>
            <person name="Kiss E."/>
            <person name="Kuo A."/>
            <person name="Drula E."/>
            <person name="Kohler A."/>
            <person name="Sanchez-Garcia M."/>
            <person name="Morin E."/>
            <person name="Andreopoulos B."/>
            <person name="Barry K.W."/>
            <person name="Bonito G."/>
            <person name="Buee M."/>
            <person name="Carver A."/>
            <person name="Chen C."/>
            <person name="Cichocki N."/>
            <person name="Clum A."/>
            <person name="Culley D."/>
            <person name="Crous P.W."/>
            <person name="Fauchery L."/>
            <person name="Girlanda M."/>
            <person name="Hayes R.D."/>
            <person name="Keri Z."/>
            <person name="LaButti K."/>
            <person name="Lipzen A."/>
            <person name="Lombard V."/>
            <person name="Magnuson J."/>
            <person name="Maillard F."/>
            <person name="Murat C."/>
            <person name="Nolan M."/>
            <person name="Ohm R.A."/>
            <person name="Pangilinan J."/>
            <person name="Pereira M.F."/>
            <person name="Perotto S."/>
            <person name="Peter M."/>
            <person name="Pfister S."/>
            <person name="Riley R."/>
            <person name="Sitrit Y."/>
            <person name="Stielow J.B."/>
            <person name="Szollosi G."/>
            <person name="Zifcakova L."/>
            <person name="Stursova M."/>
            <person name="Spatafora J.W."/>
            <person name="Tedersoo L."/>
            <person name="Vaario L.M."/>
            <person name="Yamada A."/>
            <person name="Yan M."/>
            <person name="Wang P."/>
            <person name="Xu J."/>
            <person name="Bruns T."/>
            <person name="Baldrian P."/>
            <person name="Vilgalys R."/>
            <person name="Dunand C."/>
            <person name="Henrissat B."/>
            <person name="Grigoriev I.V."/>
            <person name="Hibbett D."/>
            <person name="Nagy L.G."/>
            <person name="Martin F.M."/>
        </authorList>
    </citation>
    <scope>NUCLEOTIDE SEQUENCE</scope>
    <source>
        <strain evidence="5">UP504</strain>
    </source>
</reference>
<dbReference type="AlphaFoldDB" id="A0A9P6DVS3"/>
<evidence type="ECO:0000259" key="4">
    <source>
        <dbReference type="Pfam" id="PF02902"/>
    </source>
</evidence>
<dbReference type="GO" id="GO:0019783">
    <property type="term" value="F:ubiquitin-like protein peptidase activity"/>
    <property type="evidence" value="ECO:0007669"/>
    <property type="project" value="UniProtKB-ARBA"/>
</dbReference>
<evidence type="ECO:0000256" key="2">
    <source>
        <dbReference type="ARBA" id="ARBA00022670"/>
    </source>
</evidence>
<sequence length="85" mass="9952">MEHFIIPTFIQNNHWAVNCIDFRRKTVTYFNSMHTTAVKETVFSVTHKYLKNLAAVENHITFDLDHWLFDGSPQNAHIAKIPIPE</sequence>
<organism evidence="5 6">
    <name type="scientific">Hydnum rufescens UP504</name>
    <dbReference type="NCBI Taxonomy" id="1448309"/>
    <lineage>
        <taxon>Eukaryota</taxon>
        <taxon>Fungi</taxon>
        <taxon>Dikarya</taxon>
        <taxon>Basidiomycota</taxon>
        <taxon>Agaricomycotina</taxon>
        <taxon>Agaricomycetes</taxon>
        <taxon>Cantharellales</taxon>
        <taxon>Hydnaceae</taxon>
        <taxon>Hydnum</taxon>
    </lineage>
</organism>
<dbReference type="OrthoDB" id="1939479at2759"/>
<comment type="caution">
    <text evidence="5">The sequence shown here is derived from an EMBL/GenBank/DDBJ whole genome shotgun (WGS) entry which is preliminary data.</text>
</comment>
<comment type="similarity">
    <text evidence="1">Belongs to the peptidase C48 family.</text>
</comment>
<dbReference type="GO" id="GO:0008234">
    <property type="term" value="F:cysteine-type peptidase activity"/>
    <property type="evidence" value="ECO:0007669"/>
    <property type="project" value="InterPro"/>
</dbReference>
<dbReference type="GO" id="GO:0006508">
    <property type="term" value="P:proteolysis"/>
    <property type="evidence" value="ECO:0007669"/>
    <property type="project" value="UniProtKB-KW"/>
</dbReference>
<dbReference type="Gene3D" id="3.40.395.10">
    <property type="entry name" value="Adenoviral Proteinase, Chain A"/>
    <property type="match status" value="1"/>
</dbReference>